<dbReference type="Gene3D" id="1.10.357.10">
    <property type="entry name" value="Tetracycline Repressor, domain 2"/>
    <property type="match status" value="1"/>
</dbReference>
<reference evidence="8" key="1">
    <citation type="submission" date="2016-06" db="EMBL/GenBank/DDBJ databases">
        <authorList>
            <person name="Varghese N."/>
            <person name="Submissions Spin"/>
        </authorList>
    </citation>
    <scope>NUCLEOTIDE SEQUENCE [LARGE SCALE GENOMIC DNA]</scope>
    <source>
        <strain evidence="8">DSM 43909</strain>
    </source>
</reference>
<evidence type="ECO:0000256" key="5">
    <source>
        <dbReference type="SAM" id="MobiDB-lite"/>
    </source>
</evidence>
<dbReference type="Proteomes" id="UP000198242">
    <property type="component" value="Chromosome I"/>
</dbReference>
<dbReference type="PANTHER" id="PTHR30055:SF234">
    <property type="entry name" value="HTH-TYPE TRANSCRIPTIONAL REGULATOR BETI"/>
    <property type="match status" value="1"/>
</dbReference>
<sequence length="228" mass="23344">MDGMTNADAPRRRAPGMSPERRRAMIVQAALPLLATHGAAVTTAQVARAAGIGEATVFRAFPDKDALIDACVVEALRPDSVLAELAAIPLAQPLGDRLTAAATALRAHLDRVGAVLAAAHAAGRPGRGRREPPPADAAAPKERRAAPSAGGRASAREESVAAVRAAVAALLAPERDRLRLPADRLAAAFLAVLVPSRTPLAGAAPTPAELVDLFLHGALAPAAPEEDR</sequence>
<feature type="domain" description="HTH tetR-type" evidence="6">
    <location>
        <begin position="20"/>
        <end position="79"/>
    </location>
</feature>
<dbReference type="PROSITE" id="PS50977">
    <property type="entry name" value="HTH_TETR_2"/>
    <property type="match status" value="1"/>
</dbReference>
<keyword evidence="1" id="KW-0805">Transcription regulation</keyword>
<dbReference type="InterPro" id="IPR050109">
    <property type="entry name" value="HTH-type_TetR-like_transc_reg"/>
</dbReference>
<dbReference type="GO" id="GO:0000976">
    <property type="term" value="F:transcription cis-regulatory region binding"/>
    <property type="evidence" value="ECO:0007669"/>
    <property type="project" value="TreeGrafter"/>
</dbReference>
<dbReference type="SUPFAM" id="SSF46689">
    <property type="entry name" value="Homeodomain-like"/>
    <property type="match status" value="1"/>
</dbReference>
<dbReference type="GO" id="GO:0003700">
    <property type="term" value="F:DNA-binding transcription factor activity"/>
    <property type="evidence" value="ECO:0007669"/>
    <property type="project" value="TreeGrafter"/>
</dbReference>
<organism evidence="7 8">
    <name type="scientific">Micromonospora viridifaciens</name>
    <dbReference type="NCBI Taxonomy" id="1881"/>
    <lineage>
        <taxon>Bacteria</taxon>
        <taxon>Bacillati</taxon>
        <taxon>Actinomycetota</taxon>
        <taxon>Actinomycetes</taxon>
        <taxon>Micromonosporales</taxon>
        <taxon>Micromonosporaceae</taxon>
        <taxon>Micromonospora</taxon>
    </lineage>
</organism>
<feature type="region of interest" description="Disordered" evidence="5">
    <location>
        <begin position="120"/>
        <end position="155"/>
    </location>
</feature>
<evidence type="ECO:0000313" key="7">
    <source>
        <dbReference type="EMBL" id="SCF11482.1"/>
    </source>
</evidence>
<keyword evidence="8" id="KW-1185">Reference proteome</keyword>
<evidence type="ECO:0000256" key="3">
    <source>
        <dbReference type="ARBA" id="ARBA00023163"/>
    </source>
</evidence>
<keyword evidence="2 4" id="KW-0238">DNA-binding</keyword>
<feature type="compositionally biased region" description="Basic and acidic residues" evidence="5">
    <location>
        <begin position="128"/>
        <end position="145"/>
    </location>
</feature>
<dbReference type="PRINTS" id="PR00455">
    <property type="entry name" value="HTHTETR"/>
</dbReference>
<dbReference type="EMBL" id="LT607411">
    <property type="protein sequence ID" value="SCF11482.1"/>
    <property type="molecule type" value="Genomic_DNA"/>
</dbReference>
<dbReference type="InterPro" id="IPR009057">
    <property type="entry name" value="Homeodomain-like_sf"/>
</dbReference>
<feature type="region of interest" description="Disordered" evidence="5">
    <location>
        <begin position="1"/>
        <end position="20"/>
    </location>
</feature>
<evidence type="ECO:0000256" key="1">
    <source>
        <dbReference type="ARBA" id="ARBA00023015"/>
    </source>
</evidence>
<accession>A0A1C4XSX4</accession>
<evidence type="ECO:0000256" key="4">
    <source>
        <dbReference type="PROSITE-ProRule" id="PRU00335"/>
    </source>
</evidence>
<dbReference type="PANTHER" id="PTHR30055">
    <property type="entry name" value="HTH-TYPE TRANSCRIPTIONAL REGULATOR RUTR"/>
    <property type="match status" value="1"/>
</dbReference>
<keyword evidence="3" id="KW-0804">Transcription</keyword>
<evidence type="ECO:0000256" key="2">
    <source>
        <dbReference type="ARBA" id="ARBA00023125"/>
    </source>
</evidence>
<dbReference type="AlphaFoldDB" id="A0A1C4XSX4"/>
<gene>
    <name evidence="7" type="ORF">GA0074695_3573</name>
</gene>
<dbReference type="Pfam" id="PF00440">
    <property type="entry name" value="TetR_N"/>
    <property type="match status" value="1"/>
</dbReference>
<feature type="DNA-binding region" description="H-T-H motif" evidence="4">
    <location>
        <begin position="42"/>
        <end position="61"/>
    </location>
</feature>
<dbReference type="InterPro" id="IPR001647">
    <property type="entry name" value="HTH_TetR"/>
</dbReference>
<name>A0A1C4XSX4_MICVI</name>
<evidence type="ECO:0000313" key="8">
    <source>
        <dbReference type="Proteomes" id="UP000198242"/>
    </source>
</evidence>
<protein>
    <submittedName>
        <fullName evidence="7">Regulatory protein, tetR family</fullName>
    </submittedName>
</protein>
<evidence type="ECO:0000259" key="6">
    <source>
        <dbReference type="PROSITE" id="PS50977"/>
    </source>
</evidence>
<proteinExistence type="predicted"/>